<comment type="caution">
    <text evidence="2">The sequence shown here is derived from an EMBL/GenBank/DDBJ whole genome shotgun (WGS) entry which is preliminary data.</text>
</comment>
<feature type="compositionally biased region" description="Basic and acidic residues" evidence="1">
    <location>
        <begin position="216"/>
        <end position="227"/>
    </location>
</feature>
<proteinExistence type="predicted"/>
<sequence length="320" mass="35758">MVIRDGIEAYIARKSDGQRYARYPPPAGSPAYTGNPNEVYIQAREGERFSVRRRVLPNFDFMDVTHLTTNVAIGEHQHKGLDTSEDCVNREIERSGRITVSVQRGSAKYLTEPKLRNARRYTSETKSSASKDVTKAGLVSHTTDLVPLQQIAPPPIGKVFEVASGLTGKPFLRLLKIVDLDDVVATISQDACTSMMSDLPIGPSTKGPTTPVPTTKTEKAMPEKEEVPGPMTLRIKREHAVTFDEDDITIVSSRRAPNMQTSGHSVRNIASSRQSKLADVDRERKKAHSQLRRKEMELEREELALRKRELAIEREELDLA</sequence>
<dbReference type="EMBL" id="NAJO01000039">
    <property type="protein sequence ID" value="OQN99607.1"/>
    <property type="molecule type" value="Genomic_DNA"/>
</dbReference>
<keyword evidence="3" id="KW-1185">Reference proteome</keyword>
<feature type="region of interest" description="Disordered" evidence="1">
    <location>
        <begin position="198"/>
        <end position="227"/>
    </location>
</feature>
<evidence type="ECO:0000256" key="1">
    <source>
        <dbReference type="SAM" id="MobiDB-lite"/>
    </source>
</evidence>
<evidence type="ECO:0000313" key="3">
    <source>
        <dbReference type="Proteomes" id="UP000192596"/>
    </source>
</evidence>
<accession>A0A1V8SKP9</accession>
<dbReference type="Proteomes" id="UP000192596">
    <property type="component" value="Unassembled WGS sequence"/>
</dbReference>
<feature type="region of interest" description="Disordered" evidence="1">
    <location>
        <begin position="253"/>
        <end position="295"/>
    </location>
</feature>
<feature type="compositionally biased region" description="Polar residues" evidence="1">
    <location>
        <begin position="258"/>
        <end position="275"/>
    </location>
</feature>
<feature type="compositionally biased region" description="Low complexity" evidence="1">
    <location>
        <begin position="202"/>
        <end position="215"/>
    </location>
</feature>
<protein>
    <submittedName>
        <fullName evidence="2">Uncharacterized protein</fullName>
    </submittedName>
</protein>
<dbReference type="AlphaFoldDB" id="A0A1V8SKP9"/>
<reference evidence="3" key="1">
    <citation type="submission" date="2017-03" db="EMBL/GenBank/DDBJ databases">
        <title>Genomes of endolithic fungi from Antarctica.</title>
        <authorList>
            <person name="Coleine C."/>
            <person name="Masonjones S."/>
            <person name="Stajich J.E."/>
        </authorList>
    </citation>
    <scope>NUCLEOTIDE SEQUENCE [LARGE SCALE GENOMIC DNA]</scope>
    <source>
        <strain evidence="3">CCFEE 5527</strain>
    </source>
</reference>
<organism evidence="2 3">
    <name type="scientific">Cryoendolithus antarcticus</name>
    <dbReference type="NCBI Taxonomy" id="1507870"/>
    <lineage>
        <taxon>Eukaryota</taxon>
        <taxon>Fungi</taxon>
        <taxon>Dikarya</taxon>
        <taxon>Ascomycota</taxon>
        <taxon>Pezizomycotina</taxon>
        <taxon>Dothideomycetes</taxon>
        <taxon>Dothideomycetidae</taxon>
        <taxon>Cladosporiales</taxon>
        <taxon>Cladosporiaceae</taxon>
        <taxon>Cryoendolithus</taxon>
    </lineage>
</organism>
<name>A0A1V8SKP9_9PEZI</name>
<dbReference type="InParanoid" id="A0A1V8SKP9"/>
<evidence type="ECO:0000313" key="2">
    <source>
        <dbReference type="EMBL" id="OQN99607.1"/>
    </source>
</evidence>
<gene>
    <name evidence="2" type="ORF">B0A48_14749</name>
</gene>